<dbReference type="PROSITE" id="PS00798">
    <property type="entry name" value="ALDOKETO_REDUCTASE_1"/>
    <property type="match status" value="1"/>
</dbReference>
<dbReference type="InterPro" id="IPR036812">
    <property type="entry name" value="NAD(P)_OxRdtase_dom_sf"/>
</dbReference>
<dbReference type="SUPFAM" id="SSF51430">
    <property type="entry name" value="NAD(P)-linked oxidoreductase"/>
    <property type="match status" value="1"/>
</dbReference>
<feature type="domain" description="NADP-dependent oxidoreductase" evidence="10">
    <location>
        <begin position="22"/>
        <end position="279"/>
    </location>
</feature>
<dbReference type="PRINTS" id="PR00069">
    <property type="entry name" value="ALDKETRDTASE"/>
</dbReference>
<comment type="function">
    <text evidence="4">Catalyzes the initial reaction in the xylose utilization pathway by reducing D-xylose into xylitol. Xylose is a major component of hemicelluloses such as xylan. Most fungi utilize D-xylose via three enzymatic reactions, xylose reductase (XR), xylitol dehydrogenase (XDH), and xylulokinase, to form xylulose 5-phosphate, which enters pentose phosphate pathway.</text>
</comment>
<comment type="caution">
    <text evidence="11">The sequence shown here is derived from an EMBL/GenBank/DDBJ whole genome shotgun (WGS) entry which is preliminary data.</text>
</comment>
<keyword evidence="3" id="KW-0560">Oxidoreductase</keyword>
<feature type="active site" description="Proton donor" evidence="7">
    <location>
        <position position="62"/>
    </location>
</feature>
<comment type="catalytic activity">
    <reaction evidence="5">
        <text>xylitol + NADP(+) = D-xylose + NADPH + H(+)</text>
        <dbReference type="Rhea" id="RHEA:27445"/>
        <dbReference type="ChEBI" id="CHEBI:15378"/>
        <dbReference type="ChEBI" id="CHEBI:17151"/>
        <dbReference type="ChEBI" id="CHEBI:53455"/>
        <dbReference type="ChEBI" id="CHEBI:57783"/>
        <dbReference type="ChEBI" id="CHEBI:58349"/>
        <dbReference type="EC" id="1.1.1.307"/>
    </reaction>
</comment>
<dbReference type="InterPro" id="IPR020471">
    <property type="entry name" value="AKR"/>
</dbReference>
<dbReference type="Proteomes" id="UP000038010">
    <property type="component" value="Unassembled WGS sequence"/>
</dbReference>
<dbReference type="GO" id="GO:0016491">
    <property type="term" value="F:oxidoreductase activity"/>
    <property type="evidence" value="ECO:0007669"/>
    <property type="project" value="UniProtKB-KW"/>
</dbReference>
<proteinExistence type="inferred from homology"/>
<dbReference type="Gene3D" id="3.20.20.100">
    <property type="entry name" value="NADP-dependent oxidoreductase domain"/>
    <property type="match status" value="1"/>
</dbReference>
<dbReference type="GeneID" id="28739631"/>
<name>A0A0N0NHG9_9EURO</name>
<evidence type="ECO:0000256" key="6">
    <source>
        <dbReference type="ARBA" id="ARBA00049485"/>
    </source>
</evidence>
<evidence type="ECO:0000256" key="1">
    <source>
        <dbReference type="ARBA" id="ARBA00007905"/>
    </source>
</evidence>
<reference evidence="11 12" key="1">
    <citation type="submission" date="2015-06" db="EMBL/GenBank/DDBJ databases">
        <title>Draft genome of the ant-associated black yeast Phialophora attae CBS 131958.</title>
        <authorList>
            <person name="Moreno L.F."/>
            <person name="Stielow B.J."/>
            <person name="de Hoog S."/>
            <person name="Vicente V.A."/>
            <person name="Weiss V.A."/>
            <person name="de Vries M."/>
            <person name="Cruz L.M."/>
            <person name="Souza E.M."/>
        </authorList>
    </citation>
    <scope>NUCLEOTIDE SEQUENCE [LARGE SCALE GENOMIC DNA]</scope>
    <source>
        <strain evidence="11 12">CBS 131958</strain>
    </source>
</reference>
<evidence type="ECO:0000256" key="2">
    <source>
        <dbReference type="ARBA" id="ARBA00012845"/>
    </source>
</evidence>
<keyword evidence="12" id="KW-1185">Reference proteome</keyword>
<comment type="catalytic activity">
    <reaction evidence="6">
        <text>xylitol + NAD(+) = D-xylose + NADH + H(+)</text>
        <dbReference type="Rhea" id="RHEA:27441"/>
        <dbReference type="ChEBI" id="CHEBI:15378"/>
        <dbReference type="ChEBI" id="CHEBI:17151"/>
        <dbReference type="ChEBI" id="CHEBI:53455"/>
        <dbReference type="ChEBI" id="CHEBI:57540"/>
        <dbReference type="ChEBI" id="CHEBI:57945"/>
        <dbReference type="EC" id="1.1.1.307"/>
    </reaction>
</comment>
<accession>A0A0N0NHG9</accession>
<feature type="site" description="Lowers pKa of active site Tyr" evidence="9">
    <location>
        <position position="87"/>
    </location>
</feature>
<gene>
    <name evidence="11" type="ORF">AB675_7387</name>
</gene>
<evidence type="ECO:0000256" key="8">
    <source>
        <dbReference type="PIRSR" id="PIRSR000097-2"/>
    </source>
</evidence>
<dbReference type="EMBL" id="LFJN01000057">
    <property type="protein sequence ID" value="KPI34548.1"/>
    <property type="molecule type" value="Genomic_DNA"/>
</dbReference>
<organism evidence="11 12">
    <name type="scientific">Cyphellophora attinorum</name>
    <dbReference type="NCBI Taxonomy" id="1664694"/>
    <lineage>
        <taxon>Eukaryota</taxon>
        <taxon>Fungi</taxon>
        <taxon>Dikarya</taxon>
        <taxon>Ascomycota</taxon>
        <taxon>Pezizomycotina</taxon>
        <taxon>Eurotiomycetes</taxon>
        <taxon>Chaetothyriomycetidae</taxon>
        <taxon>Chaetothyriales</taxon>
        <taxon>Cyphellophoraceae</taxon>
        <taxon>Cyphellophora</taxon>
    </lineage>
</organism>
<dbReference type="InterPro" id="IPR018170">
    <property type="entry name" value="Aldo/ket_reductase_CS"/>
</dbReference>
<dbReference type="EC" id="1.1.1.307" evidence="2"/>
<dbReference type="PIRSF" id="PIRSF000097">
    <property type="entry name" value="AKR"/>
    <property type="match status" value="1"/>
</dbReference>
<evidence type="ECO:0000256" key="3">
    <source>
        <dbReference type="ARBA" id="ARBA00023002"/>
    </source>
</evidence>
<dbReference type="PROSITE" id="PS00062">
    <property type="entry name" value="ALDOKETO_REDUCTASE_2"/>
    <property type="match status" value="1"/>
</dbReference>
<evidence type="ECO:0000256" key="5">
    <source>
        <dbReference type="ARBA" id="ARBA00047534"/>
    </source>
</evidence>
<dbReference type="InterPro" id="IPR023210">
    <property type="entry name" value="NADP_OxRdtase_dom"/>
</dbReference>
<comment type="similarity">
    <text evidence="1">Belongs to the aldo/keto reductase family.</text>
</comment>
<sequence length="297" mass="33001">MSPEFSITSTQRLKTGYDIPILGFGTAGDVSDNYQMDPQEGENAVSKALAVGYRHIDSARMYGSEKSCGAGIRRSKVPREQIFVTSKVQSGAGYEDTNAAIDAGLKESGLEYFDLYLIHAPYGGSETRKGAWRAMVDAKGEGKVRSLGVSNFGLHHLRELEGYIAELEKERGKGKGGEISVGQWELHPWLMRKEIVAWCREREVVVEAYCPLIRGQRFGEDSLKRVAERVNKTPAQVLLRWSIQKGFVPLPKSVTPARIESNADLFDFVLDEADINELDTEEYAPCTWDPTMSSLAD</sequence>
<evidence type="ECO:0000256" key="4">
    <source>
        <dbReference type="ARBA" id="ARBA00025065"/>
    </source>
</evidence>
<evidence type="ECO:0000256" key="7">
    <source>
        <dbReference type="PIRSR" id="PIRSR000097-1"/>
    </source>
</evidence>
<feature type="binding site" evidence="8">
    <location>
        <position position="119"/>
    </location>
    <ligand>
        <name>substrate</name>
    </ligand>
</feature>
<dbReference type="PROSITE" id="PS00063">
    <property type="entry name" value="ALDOKETO_REDUCTASE_3"/>
    <property type="match status" value="1"/>
</dbReference>
<dbReference type="PANTHER" id="PTHR43827:SF13">
    <property type="entry name" value="ALDO_KETO REDUCTASE FAMILY PROTEIN"/>
    <property type="match status" value="1"/>
</dbReference>
<dbReference type="PANTHER" id="PTHR43827">
    <property type="entry name" value="2,5-DIKETO-D-GLUCONIC ACID REDUCTASE"/>
    <property type="match status" value="1"/>
</dbReference>
<dbReference type="OrthoDB" id="416253at2759"/>
<evidence type="ECO:0000313" key="11">
    <source>
        <dbReference type="EMBL" id="KPI34548.1"/>
    </source>
</evidence>
<evidence type="ECO:0000313" key="12">
    <source>
        <dbReference type="Proteomes" id="UP000038010"/>
    </source>
</evidence>
<dbReference type="AlphaFoldDB" id="A0A0N0NHG9"/>
<dbReference type="CDD" id="cd19071">
    <property type="entry name" value="AKR_AKR1-5-like"/>
    <property type="match status" value="1"/>
</dbReference>
<evidence type="ECO:0000256" key="9">
    <source>
        <dbReference type="PIRSR" id="PIRSR000097-3"/>
    </source>
</evidence>
<dbReference type="FunFam" id="3.20.20.100:FF:000015">
    <property type="entry name" value="Oxidoreductase, aldo/keto reductase family"/>
    <property type="match status" value="1"/>
</dbReference>
<dbReference type="RefSeq" id="XP_017994511.1">
    <property type="nucleotide sequence ID" value="XM_018147751.1"/>
</dbReference>
<dbReference type="Pfam" id="PF00248">
    <property type="entry name" value="Aldo_ket_red"/>
    <property type="match status" value="1"/>
</dbReference>
<evidence type="ECO:0000259" key="10">
    <source>
        <dbReference type="Pfam" id="PF00248"/>
    </source>
</evidence>
<dbReference type="VEuPathDB" id="FungiDB:AB675_7387"/>
<protein>
    <recommendedName>
        <fullName evidence="2">D-xylose reductase [NAD(P)H]</fullName>
        <ecNumber evidence="2">1.1.1.307</ecNumber>
    </recommendedName>
</protein>
<dbReference type="STRING" id="1664694.A0A0N0NHG9"/>